<gene>
    <name evidence="2" type="ORF">CK203_083906</name>
</gene>
<evidence type="ECO:0000313" key="3">
    <source>
        <dbReference type="Proteomes" id="UP000288805"/>
    </source>
</evidence>
<comment type="caution">
    <text evidence="2">The sequence shown here is derived from an EMBL/GenBank/DDBJ whole genome shotgun (WGS) entry which is preliminary data.</text>
</comment>
<feature type="compositionally biased region" description="Polar residues" evidence="1">
    <location>
        <begin position="370"/>
        <end position="381"/>
    </location>
</feature>
<proteinExistence type="predicted"/>
<accession>A0A438BUL1</accession>
<feature type="region of interest" description="Disordered" evidence="1">
    <location>
        <begin position="130"/>
        <end position="150"/>
    </location>
</feature>
<sequence>MAETLRMLRSSRECQSADVYIFPCSEQPVFHSGTQPNASIEPSFAQAQPPLPSQLLLQSFNQIGGSHLRTEFSNPAGSSMQVDRGSLLGCLPVMRTQQLWCCIRRAIGGGCMGGSPLKVLINGSSLMESKFSNTEKEPEATPEQTPSGNETEKLIRRQHASYSDCPADFGSQVSMYGYRGCYCLLASLKKQRCLMKPIPNPHVLAVLDENGSCRESDAMSQTQLDVEFDASACIVDNIKTEALQEMETNISAFKTTTSNSAVGYSGNMGFSHNNFGDGAFSVGSTVNQLDNLFNSLEESNSYTNAIGSSDLTGTVIKRRTWQPQIQSDANNCGPQGTARRRIRLQTKLEVGYARGMSRDLNCKGEAEVGQASQSDTGGTTDENQKIEVKKVDQELKMTHIEALSHGDAVKLELAAVKEFPALDSSALDKVVQYHCMATFDPRAISHL</sequence>
<dbReference type="AlphaFoldDB" id="A0A438BUL1"/>
<dbReference type="EMBL" id="QGNW01002616">
    <property type="protein sequence ID" value="RVW14618.1"/>
    <property type="molecule type" value="Genomic_DNA"/>
</dbReference>
<dbReference type="PANTHER" id="PTHR47866:SF2">
    <property type="entry name" value="HYDROXYPROLINE-RICH GLYCOPROTEIN FAMILY PROTEIN"/>
    <property type="match status" value="1"/>
</dbReference>
<reference evidence="2 3" key="1">
    <citation type="journal article" date="2018" name="PLoS Genet.">
        <title>Population sequencing reveals clonal diversity and ancestral inbreeding in the grapevine cultivar Chardonnay.</title>
        <authorList>
            <person name="Roach M.J."/>
            <person name="Johnson D.L."/>
            <person name="Bohlmann J."/>
            <person name="van Vuuren H.J."/>
            <person name="Jones S.J."/>
            <person name="Pretorius I.S."/>
            <person name="Schmidt S.A."/>
            <person name="Borneman A.R."/>
        </authorList>
    </citation>
    <scope>NUCLEOTIDE SEQUENCE [LARGE SCALE GENOMIC DNA]</scope>
    <source>
        <strain evidence="3">cv. Chardonnay</strain>
        <tissue evidence="2">Leaf</tissue>
    </source>
</reference>
<organism evidence="2 3">
    <name type="scientific">Vitis vinifera</name>
    <name type="common">Grape</name>
    <dbReference type="NCBI Taxonomy" id="29760"/>
    <lineage>
        <taxon>Eukaryota</taxon>
        <taxon>Viridiplantae</taxon>
        <taxon>Streptophyta</taxon>
        <taxon>Embryophyta</taxon>
        <taxon>Tracheophyta</taxon>
        <taxon>Spermatophyta</taxon>
        <taxon>Magnoliopsida</taxon>
        <taxon>eudicotyledons</taxon>
        <taxon>Gunneridae</taxon>
        <taxon>Pentapetalae</taxon>
        <taxon>rosids</taxon>
        <taxon>Vitales</taxon>
        <taxon>Vitaceae</taxon>
        <taxon>Viteae</taxon>
        <taxon>Vitis</taxon>
    </lineage>
</organism>
<dbReference type="PANTHER" id="PTHR47866">
    <property type="entry name" value="HYDROXYPROLINE-RICH GLYCOPROTEIN FAMILY PROTEIN"/>
    <property type="match status" value="1"/>
</dbReference>
<evidence type="ECO:0000313" key="2">
    <source>
        <dbReference type="EMBL" id="RVW14618.1"/>
    </source>
</evidence>
<name>A0A438BUL1_VITVI</name>
<protein>
    <submittedName>
        <fullName evidence="2">Uncharacterized protein</fullName>
    </submittedName>
</protein>
<evidence type="ECO:0000256" key="1">
    <source>
        <dbReference type="SAM" id="MobiDB-lite"/>
    </source>
</evidence>
<feature type="region of interest" description="Disordered" evidence="1">
    <location>
        <begin position="364"/>
        <end position="384"/>
    </location>
</feature>
<dbReference type="Proteomes" id="UP000288805">
    <property type="component" value="Unassembled WGS sequence"/>
</dbReference>